<evidence type="ECO:0000313" key="3">
    <source>
        <dbReference type="Proteomes" id="UP000537989"/>
    </source>
</evidence>
<evidence type="ECO:0000313" key="2">
    <source>
        <dbReference type="EMBL" id="KAF5231466.1"/>
    </source>
</evidence>
<feature type="region of interest" description="Disordered" evidence="1">
    <location>
        <begin position="76"/>
        <end position="141"/>
    </location>
</feature>
<comment type="caution">
    <text evidence="2">The sequence shown here is derived from an EMBL/GenBank/DDBJ whole genome shotgun (WGS) entry which is preliminary data.</text>
</comment>
<name>A0AAN5Z4G8_FUSAU</name>
<protein>
    <submittedName>
        <fullName evidence="2">Uncharacterized protein</fullName>
    </submittedName>
</protein>
<feature type="compositionally biased region" description="Basic residues" evidence="1">
    <location>
        <begin position="115"/>
        <end position="128"/>
    </location>
</feature>
<organism evidence="2 3">
    <name type="scientific">Fusarium austroamericanum</name>
    <dbReference type="NCBI Taxonomy" id="282268"/>
    <lineage>
        <taxon>Eukaryota</taxon>
        <taxon>Fungi</taxon>
        <taxon>Dikarya</taxon>
        <taxon>Ascomycota</taxon>
        <taxon>Pezizomycotina</taxon>
        <taxon>Sordariomycetes</taxon>
        <taxon>Hypocreomycetidae</taxon>
        <taxon>Hypocreales</taxon>
        <taxon>Nectriaceae</taxon>
        <taxon>Fusarium</taxon>
    </lineage>
</organism>
<reference evidence="2 3" key="1">
    <citation type="submission" date="2020-02" db="EMBL/GenBank/DDBJ databases">
        <title>Identification and distribution of gene clusters putatively required for synthesis of sphingolipid metabolism inhibitors in phylogenetically diverse species of the filamentous fungus Fusarium.</title>
        <authorList>
            <person name="Kim H.-S."/>
            <person name="Busman M."/>
            <person name="Brown D.W."/>
            <person name="Divon H."/>
            <person name="Uhlig S."/>
            <person name="Proctor R.H."/>
        </authorList>
    </citation>
    <scope>NUCLEOTIDE SEQUENCE [LARGE SCALE GENOMIC DNA]</scope>
    <source>
        <strain evidence="2 3">NRRL 2903</strain>
    </source>
</reference>
<sequence length="141" mass="15832">MMAFARHLHTWFDRGVWSLKVKARFDKSRRNKVVFYWLPDGFNSKALFPDNVELDDEHFNSVRLIWAALEDANEDVDEDDTGGKVGPVMKGRKKPWMSTDSDSAADLPVLVPRGGRGRGRGSRGGRGGRGREGRGKVVSCR</sequence>
<dbReference type="EMBL" id="JAAMOD010000312">
    <property type="protein sequence ID" value="KAF5231466.1"/>
    <property type="molecule type" value="Genomic_DNA"/>
</dbReference>
<proteinExistence type="predicted"/>
<dbReference type="Proteomes" id="UP000537989">
    <property type="component" value="Unassembled WGS sequence"/>
</dbReference>
<accession>A0AAN5Z4G8</accession>
<evidence type="ECO:0000256" key="1">
    <source>
        <dbReference type="SAM" id="MobiDB-lite"/>
    </source>
</evidence>
<keyword evidence="3" id="KW-1185">Reference proteome</keyword>
<gene>
    <name evidence="2" type="ORF">FAUST_9246</name>
</gene>
<dbReference type="AlphaFoldDB" id="A0AAN5Z4G8"/>